<evidence type="ECO:0000313" key="2">
    <source>
        <dbReference type="EMBL" id="TVY87353.1"/>
    </source>
</evidence>
<dbReference type="Proteomes" id="UP000315522">
    <property type="component" value="Unassembled WGS sequence"/>
</dbReference>
<feature type="region of interest" description="Disordered" evidence="1">
    <location>
        <begin position="511"/>
        <end position="559"/>
    </location>
</feature>
<feature type="region of interest" description="Disordered" evidence="1">
    <location>
        <begin position="387"/>
        <end position="409"/>
    </location>
</feature>
<accession>A0A559M312</accession>
<dbReference type="EMBL" id="QGML01002523">
    <property type="protein sequence ID" value="TVY87353.1"/>
    <property type="molecule type" value="Genomic_DNA"/>
</dbReference>
<dbReference type="AlphaFoldDB" id="A0A559M312"/>
<protein>
    <submittedName>
        <fullName evidence="2">Uncharacterized protein</fullName>
    </submittedName>
</protein>
<feature type="region of interest" description="Disordered" evidence="1">
    <location>
        <begin position="614"/>
        <end position="646"/>
    </location>
</feature>
<feature type="region of interest" description="Disordered" evidence="1">
    <location>
        <begin position="705"/>
        <end position="724"/>
    </location>
</feature>
<feature type="compositionally biased region" description="Basic and acidic residues" evidence="1">
    <location>
        <begin position="156"/>
        <end position="173"/>
    </location>
</feature>
<gene>
    <name evidence="2" type="ORF">LAWI1_G007382</name>
</gene>
<feature type="compositionally biased region" description="Basic and acidic residues" evidence="1">
    <location>
        <begin position="622"/>
        <end position="640"/>
    </location>
</feature>
<feature type="region of interest" description="Disordered" evidence="1">
    <location>
        <begin position="116"/>
        <end position="252"/>
    </location>
</feature>
<feature type="compositionally biased region" description="Basic and acidic residues" evidence="1">
    <location>
        <begin position="387"/>
        <end position="400"/>
    </location>
</feature>
<evidence type="ECO:0000256" key="1">
    <source>
        <dbReference type="SAM" id="MobiDB-lite"/>
    </source>
</evidence>
<proteinExistence type="predicted"/>
<feature type="region of interest" description="Disordered" evidence="1">
    <location>
        <begin position="77"/>
        <end position="101"/>
    </location>
</feature>
<feature type="compositionally biased region" description="Basic and acidic residues" evidence="1">
    <location>
        <begin position="17"/>
        <end position="27"/>
    </location>
</feature>
<feature type="compositionally biased region" description="Basic and acidic residues" evidence="1">
    <location>
        <begin position="316"/>
        <end position="336"/>
    </location>
</feature>
<feature type="region of interest" description="Disordered" evidence="1">
    <location>
        <begin position="1"/>
        <end position="65"/>
    </location>
</feature>
<feature type="compositionally biased region" description="Basic and acidic residues" evidence="1">
    <location>
        <begin position="194"/>
        <end position="239"/>
    </location>
</feature>
<feature type="region of interest" description="Disordered" evidence="1">
    <location>
        <begin position="313"/>
        <end position="336"/>
    </location>
</feature>
<name>A0A559M312_9HELO</name>
<sequence length="1001" mass="114389">MSMDRRHQRDHRAHERKPKDAVGDHRQGYHRRRASERIEKRPAKVHAQSAEISRPHLRQSLIGPALSGDKDYVRRWIMQNEQEQGAADERSKEVERPQRREDILLNAHLNVGSFAHPQFVQEDSGGRRKYKRKYNSSSDSSLLEAPVPPNPQRTIPENRKDEPLERRHHELQIHKKRKAEPIEPDTASLSDHSSYPKETFEKRARHKTKEDRYESKKKSHRSENAVENKRSTTKPEKKRGDRKKSRKKVGEDFIRNFSSKSIGQERLTVSSSSNMNSCYTKCSSFDHLTGLAYSIMGVHLPQLNVVVGDRIAPGNRPDKITSKSREKEKQKAARAQEEISTFFKPTRTPLTEFDPNTRGRASSTITALEDSFYDRQLAADRYHNADGRSQHLEPTRERASTFRQGSPSSRLLKLRETSLGVNYTERPPEATSRISGKANTYITWSESQISPRTTGMPRQLRNTSQQRSSTPESIRRSLEETGIYRDAGIHDHSGSRSFKEVLPEAEQLHQYRESDHDKKARKKFPRDGTSGTTIPSESPVTSSYNRNAGNIPSHTHRYQRTRSPQYEIIPETGLHDKETHEDRPGVIVNDGKEDSAMHGNQRIIVEHFDPKLGWHRRPSSRAQEERLSAELRRGNEREAKSTPVTREQLAQLARIKRPATTLPVVHSAELERSKKTTLLVVNQHNIGPSAGASFDKQAAQEAFCGEQPIPSPPRVSNTDDGEPASKDARIEETMISQPESNQPNIQFAQDIVSKEGKSVPPLANFQSESKAHQTMGVRPKEIFDRTGNDSYLGLPVRGGWSTRTSTPVFQPARQSPFIGPEPLFIGHVQKTHGPREDYIQYGSHLENGNFFNPAASNFDSNIRVEDPPYKLSANQGAETFQQHEETYDHPHELLAYQQIEPIQEQGDYDHQLYNYTYEEVEENSPAYAHETETQMWGHEEGYVDGVENFEMPTEQELMYQYEDVPSEEAFVSTEGPEQNYNNHVDDGSYPAQGFWKSCRLY</sequence>
<feature type="compositionally biased region" description="Polar residues" evidence="1">
    <location>
        <begin position="529"/>
        <end position="553"/>
    </location>
</feature>
<comment type="caution">
    <text evidence="2">The sequence shown here is derived from an EMBL/GenBank/DDBJ whole genome shotgun (WGS) entry which is preliminary data.</text>
</comment>
<feature type="region of interest" description="Disordered" evidence="1">
    <location>
        <begin position="450"/>
        <end position="474"/>
    </location>
</feature>
<reference evidence="2 3" key="1">
    <citation type="submission" date="2018-05" db="EMBL/GenBank/DDBJ databases">
        <title>Genome sequencing and assembly of the regulated plant pathogen Lachnellula willkommii and related sister species for the development of diagnostic species identification markers.</title>
        <authorList>
            <person name="Giroux E."/>
            <person name="Bilodeau G."/>
        </authorList>
    </citation>
    <scope>NUCLEOTIDE SEQUENCE [LARGE SCALE GENOMIC DNA]</scope>
    <source>
        <strain evidence="2 3">CBS 172.35</strain>
    </source>
</reference>
<keyword evidence="3" id="KW-1185">Reference proteome</keyword>
<evidence type="ECO:0000313" key="3">
    <source>
        <dbReference type="Proteomes" id="UP000315522"/>
    </source>
</evidence>
<feature type="compositionally biased region" description="Polar residues" evidence="1">
    <location>
        <begin position="460"/>
        <end position="472"/>
    </location>
</feature>
<organism evidence="2 3">
    <name type="scientific">Lachnellula willkommii</name>
    <dbReference type="NCBI Taxonomy" id="215461"/>
    <lineage>
        <taxon>Eukaryota</taxon>
        <taxon>Fungi</taxon>
        <taxon>Dikarya</taxon>
        <taxon>Ascomycota</taxon>
        <taxon>Pezizomycotina</taxon>
        <taxon>Leotiomycetes</taxon>
        <taxon>Helotiales</taxon>
        <taxon>Lachnaceae</taxon>
        <taxon>Lachnellula</taxon>
    </lineage>
</organism>
<feature type="compositionally biased region" description="Basic and acidic residues" evidence="1">
    <location>
        <begin position="87"/>
        <end position="101"/>
    </location>
</feature>